<feature type="domain" description="GGDEF" evidence="6">
    <location>
        <begin position="480"/>
        <end position="613"/>
    </location>
</feature>
<dbReference type="Gene3D" id="1.25.40.10">
    <property type="entry name" value="Tetratricopeptide repeat domain"/>
    <property type="match status" value="2"/>
</dbReference>
<dbReference type="Pfam" id="PF00990">
    <property type="entry name" value="GGDEF"/>
    <property type="match status" value="1"/>
</dbReference>
<evidence type="ECO:0000256" key="5">
    <source>
        <dbReference type="SAM" id="MobiDB-lite"/>
    </source>
</evidence>
<dbReference type="SUPFAM" id="SSF48452">
    <property type="entry name" value="TPR-like"/>
    <property type="match status" value="2"/>
</dbReference>
<proteinExistence type="predicted"/>
<dbReference type="AlphaFoldDB" id="A0A7C9PH38"/>
<dbReference type="InterPro" id="IPR019734">
    <property type="entry name" value="TPR_rpt"/>
</dbReference>
<dbReference type="InterPro" id="IPR043128">
    <property type="entry name" value="Rev_trsase/Diguanyl_cyclase"/>
</dbReference>
<organism evidence="7 8">
    <name type="scientific">Ideonella livida</name>
    <dbReference type="NCBI Taxonomy" id="2707176"/>
    <lineage>
        <taxon>Bacteria</taxon>
        <taxon>Pseudomonadati</taxon>
        <taxon>Pseudomonadota</taxon>
        <taxon>Betaproteobacteria</taxon>
        <taxon>Burkholderiales</taxon>
        <taxon>Sphaerotilaceae</taxon>
        <taxon>Ideonella</taxon>
    </lineage>
</organism>
<dbReference type="SUPFAM" id="SSF55073">
    <property type="entry name" value="Nucleotide cyclase"/>
    <property type="match status" value="1"/>
</dbReference>
<evidence type="ECO:0000256" key="2">
    <source>
        <dbReference type="ARBA" id="ARBA00034247"/>
    </source>
</evidence>
<dbReference type="RefSeq" id="WP_163457020.1">
    <property type="nucleotide sequence ID" value="NZ_JAAGOH010000007.1"/>
</dbReference>
<keyword evidence="8" id="KW-1185">Reference proteome</keyword>
<dbReference type="GO" id="GO:0043709">
    <property type="term" value="P:cell adhesion involved in single-species biofilm formation"/>
    <property type="evidence" value="ECO:0007669"/>
    <property type="project" value="TreeGrafter"/>
</dbReference>
<evidence type="ECO:0000256" key="4">
    <source>
        <dbReference type="SAM" id="Coils"/>
    </source>
</evidence>
<dbReference type="GO" id="GO:0005886">
    <property type="term" value="C:plasma membrane"/>
    <property type="evidence" value="ECO:0007669"/>
    <property type="project" value="TreeGrafter"/>
</dbReference>
<dbReference type="GO" id="GO:0052621">
    <property type="term" value="F:diguanylate cyclase activity"/>
    <property type="evidence" value="ECO:0007669"/>
    <property type="project" value="UniProtKB-EC"/>
</dbReference>
<comment type="catalytic activity">
    <reaction evidence="2">
        <text>2 GTP = 3',3'-c-di-GMP + 2 diphosphate</text>
        <dbReference type="Rhea" id="RHEA:24898"/>
        <dbReference type="ChEBI" id="CHEBI:33019"/>
        <dbReference type="ChEBI" id="CHEBI:37565"/>
        <dbReference type="ChEBI" id="CHEBI:58805"/>
        <dbReference type="EC" id="2.7.7.65"/>
    </reaction>
</comment>
<feature type="compositionally biased region" description="Gly residues" evidence="5">
    <location>
        <begin position="1"/>
        <end position="21"/>
    </location>
</feature>
<feature type="repeat" description="TPR" evidence="3">
    <location>
        <begin position="148"/>
        <end position="181"/>
    </location>
</feature>
<evidence type="ECO:0000259" key="6">
    <source>
        <dbReference type="PROSITE" id="PS50887"/>
    </source>
</evidence>
<dbReference type="Proteomes" id="UP000484255">
    <property type="component" value="Unassembled WGS sequence"/>
</dbReference>
<evidence type="ECO:0000313" key="7">
    <source>
        <dbReference type="EMBL" id="NDY91170.1"/>
    </source>
</evidence>
<sequence>MAGPPGGALPTGGGLLDGGRQGETPARVDECLAQARALRATDPQQALALCRQAGEIALRLDYQGGLAWSLLQAGQCLPPGGLADATPSALMLQALSLFEGLGDRRAQAEALLALACDQARRGEQAAALAHGRRGLALRQELGDLGGQADALIRLGAVLRDMGRLADALEWLHQALDLALRAAEPVLQGQAHSHIGLVLAELGELPLGEDHHRRALALLTPAVAPAARVEALLAHAELLGRPGSASFEAAQVLLVEARQLAGTLGQAALNARVLLAQGRWRQTAGEVLAAAQLLVEALAVARRLDEPALEAEVLLALGRNRWLQGEPQAAVTLLAAALQTPSVQGADRLAAPLHELLSTLLEAQQQWREALHHYKAWDACRQRLLDQDNQRRIRQLLQQADLERVRRDAETAREQARQLGSELHAAREAERQKQALLEQLERQSELLRQLSREDGLTGLANRRWLDAQLTRERERARRYRHPLAVAMVDLDHFKRINDRCSHPVGDEVLRRVGLLLRDACRSGDIVGRYGGEEFMVVLVETPLSGAHVLCEKLRQRIAALDFTDLHPSLSRVTASIGVSGDAQDPVAADLVRRADQALYQAKATGRNRVCVLPAE</sequence>
<dbReference type="SMART" id="SM00028">
    <property type="entry name" value="TPR"/>
    <property type="match status" value="3"/>
</dbReference>
<name>A0A7C9PH38_9BURK</name>
<feature type="coiled-coil region" evidence="4">
    <location>
        <begin position="398"/>
        <end position="452"/>
    </location>
</feature>
<dbReference type="InterPro" id="IPR011990">
    <property type="entry name" value="TPR-like_helical_dom_sf"/>
</dbReference>
<dbReference type="CDD" id="cd01949">
    <property type="entry name" value="GGDEF"/>
    <property type="match status" value="1"/>
</dbReference>
<dbReference type="EMBL" id="JAAGOH010000007">
    <property type="protein sequence ID" value="NDY91170.1"/>
    <property type="molecule type" value="Genomic_DNA"/>
</dbReference>
<comment type="caution">
    <text evidence="7">The sequence shown here is derived from an EMBL/GenBank/DDBJ whole genome shotgun (WGS) entry which is preliminary data.</text>
</comment>
<feature type="region of interest" description="Disordered" evidence="5">
    <location>
        <begin position="1"/>
        <end position="22"/>
    </location>
</feature>
<evidence type="ECO:0000256" key="3">
    <source>
        <dbReference type="PROSITE-ProRule" id="PRU00339"/>
    </source>
</evidence>
<dbReference type="InterPro" id="IPR050469">
    <property type="entry name" value="Diguanylate_Cyclase"/>
</dbReference>
<dbReference type="EC" id="2.7.7.65" evidence="1"/>
<dbReference type="InterPro" id="IPR029787">
    <property type="entry name" value="Nucleotide_cyclase"/>
</dbReference>
<dbReference type="SMART" id="SM00267">
    <property type="entry name" value="GGDEF"/>
    <property type="match status" value="1"/>
</dbReference>
<protein>
    <recommendedName>
        <fullName evidence="1">diguanylate cyclase</fullName>
        <ecNumber evidence="1">2.7.7.65</ecNumber>
    </recommendedName>
</protein>
<evidence type="ECO:0000313" key="8">
    <source>
        <dbReference type="Proteomes" id="UP000484255"/>
    </source>
</evidence>
<dbReference type="Gene3D" id="3.30.70.270">
    <property type="match status" value="1"/>
</dbReference>
<dbReference type="GO" id="GO:1902201">
    <property type="term" value="P:negative regulation of bacterial-type flagellum-dependent cell motility"/>
    <property type="evidence" value="ECO:0007669"/>
    <property type="project" value="TreeGrafter"/>
</dbReference>
<reference evidence="7 8" key="1">
    <citation type="submission" date="2020-02" db="EMBL/GenBank/DDBJ databases">
        <title>Ideonella bacterium strain TBM-1.</title>
        <authorList>
            <person name="Chen W.-M."/>
        </authorList>
    </citation>
    <scope>NUCLEOTIDE SEQUENCE [LARGE SCALE GENOMIC DNA]</scope>
    <source>
        <strain evidence="7 8">TBM-1</strain>
    </source>
</reference>
<keyword evidence="3" id="KW-0802">TPR repeat</keyword>
<dbReference type="PROSITE" id="PS50005">
    <property type="entry name" value="TPR"/>
    <property type="match status" value="1"/>
</dbReference>
<dbReference type="PANTHER" id="PTHR45138:SF9">
    <property type="entry name" value="DIGUANYLATE CYCLASE DGCM-RELATED"/>
    <property type="match status" value="1"/>
</dbReference>
<gene>
    <name evidence="7" type="ORF">G3A44_08180</name>
</gene>
<dbReference type="FunFam" id="3.30.70.270:FF:000001">
    <property type="entry name" value="Diguanylate cyclase domain protein"/>
    <property type="match status" value="1"/>
</dbReference>
<evidence type="ECO:0000256" key="1">
    <source>
        <dbReference type="ARBA" id="ARBA00012528"/>
    </source>
</evidence>
<accession>A0A7C9PH38</accession>
<keyword evidence="4" id="KW-0175">Coiled coil</keyword>
<dbReference type="InterPro" id="IPR000160">
    <property type="entry name" value="GGDEF_dom"/>
</dbReference>
<dbReference type="PROSITE" id="PS50887">
    <property type="entry name" value="GGDEF"/>
    <property type="match status" value="1"/>
</dbReference>
<dbReference type="NCBIfam" id="TIGR00254">
    <property type="entry name" value="GGDEF"/>
    <property type="match status" value="1"/>
</dbReference>
<dbReference type="PANTHER" id="PTHR45138">
    <property type="entry name" value="REGULATORY COMPONENTS OF SENSORY TRANSDUCTION SYSTEM"/>
    <property type="match status" value="1"/>
</dbReference>